<feature type="signal peptide" evidence="1">
    <location>
        <begin position="1"/>
        <end position="26"/>
    </location>
</feature>
<evidence type="ECO:0000256" key="1">
    <source>
        <dbReference type="SAM" id="SignalP"/>
    </source>
</evidence>
<feature type="chain" id="PRO_5005311125" evidence="1">
    <location>
        <begin position="27"/>
        <end position="171"/>
    </location>
</feature>
<dbReference type="RefSeq" id="WP_048887097.1">
    <property type="nucleotide sequence ID" value="NZ_LFEJ01000002.1"/>
</dbReference>
<dbReference type="SUPFAM" id="SSF49401">
    <property type="entry name" value="Bacterial adhesins"/>
    <property type="match status" value="1"/>
</dbReference>
<dbReference type="GO" id="GO:0043709">
    <property type="term" value="P:cell adhesion involved in single-species biofilm formation"/>
    <property type="evidence" value="ECO:0007669"/>
    <property type="project" value="TreeGrafter"/>
</dbReference>
<evidence type="ECO:0000259" key="2">
    <source>
        <dbReference type="Pfam" id="PF00419"/>
    </source>
</evidence>
<proteinExistence type="predicted"/>
<evidence type="ECO:0000313" key="4">
    <source>
        <dbReference type="Proteomes" id="UP000037315"/>
    </source>
</evidence>
<name>A0A0J8VTY0_9ENTR</name>
<dbReference type="InterPro" id="IPR000259">
    <property type="entry name" value="Adhesion_dom_fimbrial"/>
</dbReference>
<sequence>MRTERIALLLAGAAMLAAGLLQTARAAQTGDSMSVNFRGEFVMVTACTVNNDQVIDVAFGQVGVNKVNGTNYRQPIPYTVDCKGAADSSPLSLTMSGTAAGYDDAAVTTSADGLGIRIEANGQPLTLNAPLETTLGALPSLKLTAVPVQDPIKTLAEGTFSATATLTASYQ</sequence>
<gene>
    <name evidence="3" type="ORF">ACH50_00180</name>
</gene>
<dbReference type="InterPro" id="IPR008966">
    <property type="entry name" value="Adhesion_dom_sf"/>
</dbReference>
<dbReference type="OrthoDB" id="7018672at2"/>
<dbReference type="GO" id="GO:0009289">
    <property type="term" value="C:pilus"/>
    <property type="evidence" value="ECO:0007669"/>
    <property type="project" value="InterPro"/>
</dbReference>
<dbReference type="AlphaFoldDB" id="A0A0J8VTY0"/>
<dbReference type="Gene3D" id="2.60.40.1090">
    <property type="entry name" value="Fimbrial-type adhesion domain"/>
    <property type="match status" value="1"/>
</dbReference>
<keyword evidence="4" id="KW-1185">Reference proteome</keyword>
<dbReference type="PANTHER" id="PTHR33420:SF33">
    <property type="entry name" value="MINOR FIMBRIAL SUBUNIT"/>
    <property type="match status" value="1"/>
</dbReference>
<dbReference type="InterPro" id="IPR050263">
    <property type="entry name" value="Bact_Fimbrial_Adh_Pro"/>
</dbReference>
<comment type="caution">
    <text evidence="3">The sequence shown here is derived from an EMBL/GenBank/DDBJ whole genome shotgun (WGS) entry which is preliminary data.</text>
</comment>
<dbReference type="InterPro" id="IPR036937">
    <property type="entry name" value="Adhesion_dom_fimbrial_sf"/>
</dbReference>
<dbReference type="Pfam" id="PF00419">
    <property type="entry name" value="Fimbrial"/>
    <property type="match status" value="1"/>
</dbReference>
<evidence type="ECO:0000313" key="3">
    <source>
        <dbReference type="EMBL" id="KMV36492.1"/>
    </source>
</evidence>
<accession>A0A0J8VTY0</accession>
<dbReference type="PANTHER" id="PTHR33420">
    <property type="entry name" value="FIMBRIAL SUBUNIT ELFA-RELATED"/>
    <property type="match status" value="1"/>
</dbReference>
<keyword evidence="1" id="KW-0732">Signal</keyword>
<dbReference type="Proteomes" id="UP000037315">
    <property type="component" value="Unassembled WGS sequence"/>
</dbReference>
<dbReference type="PATRIC" id="fig|1656095.3.peg.3201"/>
<dbReference type="EMBL" id="LFEJ01000002">
    <property type="protein sequence ID" value="KMV36492.1"/>
    <property type="molecule type" value="Genomic_DNA"/>
</dbReference>
<reference evidence="3 4" key="1">
    <citation type="submission" date="2015-06" db="EMBL/GenBank/DDBJ databases">
        <title>Genome sequencing of Cronobacter sp. strain DJ34 isolated from petroleum contaminated sludge of Duliajan Oil Fields, Assam, India.</title>
        <authorList>
            <person name="Pal S."/>
            <person name="Banerjee T.D."/>
            <person name="Roy A."/>
            <person name="Sar P."/>
            <person name="Kazy S.K."/>
        </authorList>
    </citation>
    <scope>NUCLEOTIDE SEQUENCE [LARGE SCALE GENOMIC DNA]</scope>
    <source>
        <strain evidence="3 4">DJ34</strain>
    </source>
</reference>
<feature type="domain" description="Fimbrial-type adhesion" evidence="2">
    <location>
        <begin position="36"/>
        <end position="171"/>
    </location>
</feature>
<protein>
    <submittedName>
        <fullName evidence="3">Fimbrial protein</fullName>
    </submittedName>
</protein>
<organism evidence="3 4">
    <name type="scientific">Franconibacter pulveris</name>
    <dbReference type="NCBI Taxonomy" id="435910"/>
    <lineage>
        <taxon>Bacteria</taxon>
        <taxon>Pseudomonadati</taxon>
        <taxon>Pseudomonadota</taxon>
        <taxon>Gammaproteobacteria</taxon>
        <taxon>Enterobacterales</taxon>
        <taxon>Enterobacteriaceae</taxon>
        <taxon>Franconibacter</taxon>
    </lineage>
</organism>